<dbReference type="Proteomes" id="UP000799772">
    <property type="component" value="Unassembled WGS sequence"/>
</dbReference>
<accession>A0A9P4IAT8</accession>
<dbReference type="SMART" id="SM00353">
    <property type="entry name" value="HLH"/>
    <property type="match status" value="1"/>
</dbReference>
<evidence type="ECO:0000313" key="3">
    <source>
        <dbReference type="EMBL" id="KAF2095524.1"/>
    </source>
</evidence>
<dbReference type="Gene3D" id="4.10.280.10">
    <property type="entry name" value="Helix-loop-helix DNA-binding domain"/>
    <property type="match status" value="1"/>
</dbReference>
<gene>
    <name evidence="3" type="ORF">NA57DRAFT_11907</name>
</gene>
<feature type="compositionally biased region" description="Polar residues" evidence="1">
    <location>
        <begin position="189"/>
        <end position="198"/>
    </location>
</feature>
<dbReference type="InterPro" id="IPR036638">
    <property type="entry name" value="HLH_DNA-bd_sf"/>
</dbReference>
<dbReference type="AlphaFoldDB" id="A0A9P4IAT8"/>
<organism evidence="3 4">
    <name type="scientific">Rhizodiscina lignyota</name>
    <dbReference type="NCBI Taxonomy" id="1504668"/>
    <lineage>
        <taxon>Eukaryota</taxon>
        <taxon>Fungi</taxon>
        <taxon>Dikarya</taxon>
        <taxon>Ascomycota</taxon>
        <taxon>Pezizomycotina</taxon>
        <taxon>Dothideomycetes</taxon>
        <taxon>Pleosporomycetidae</taxon>
        <taxon>Aulographales</taxon>
        <taxon>Rhizodiscinaceae</taxon>
        <taxon>Rhizodiscina</taxon>
    </lineage>
</organism>
<feature type="domain" description="BHLH" evidence="2">
    <location>
        <begin position="483"/>
        <end position="571"/>
    </location>
</feature>
<feature type="region of interest" description="Disordered" evidence="1">
    <location>
        <begin position="322"/>
        <end position="441"/>
    </location>
</feature>
<feature type="compositionally biased region" description="Polar residues" evidence="1">
    <location>
        <begin position="226"/>
        <end position="235"/>
    </location>
</feature>
<feature type="non-terminal residue" evidence="3">
    <location>
        <position position="1"/>
    </location>
</feature>
<dbReference type="SUPFAM" id="SSF47459">
    <property type="entry name" value="HLH, helix-loop-helix DNA-binding domain"/>
    <property type="match status" value="1"/>
</dbReference>
<feature type="compositionally biased region" description="Polar residues" evidence="1">
    <location>
        <begin position="349"/>
        <end position="358"/>
    </location>
</feature>
<dbReference type="CDD" id="cd11392">
    <property type="entry name" value="bHLH_ScPHO4_like"/>
    <property type="match status" value="1"/>
</dbReference>
<dbReference type="GO" id="GO:0046983">
    <property type="term" value="F:protein dimerization activity"/>
    <property type="evidence" value="ECO:0007669"/>
    <property type="project" value="InterPro"/>
</dbReference>
<dbReference type="Pfam" id="PF00010">
    <property type="entry name" value="HLH"/>
    <property type="match status" value="1"/>
</dbReference>
<feature type="region of interest" description="Disordered" evidence="1">
    <location>
        <begin position="103"/>
        <end position="258"/>
    </location>
</feature>
<dbReference type="PROSITE" id="PS50888">
    <property type="entry name" value="BHLH"/>
    <property type="match status" value="1"/>
</dbReference>
<evidence type="ECO:0000313" key="4">
    <source>
        <dbReference type="Proteomes" id="UP000799772"/>
    </source>
</evidence>
<evidence type="ECO:0000259" key="2">
    <source>
        <dbReference type="PROSITE" id="PS50888"/>
    </source>
</evidence>
<feature type="compositionally biased region" description="Polar residues" evidence="1">
    <location>
        <begin position="423"/>
        <end position="433"/>
    </location>
</feature>
<feature type="non-terminal residue" evidence="3">
    <location>
        <position position="592"/>
    </location>
</feature>
<name>A0A9P4IAT8_9PEZI</name>
<dbReference type="EMBL" id="ML978131">
    <property type="protein sequence ID" value="KAF2095524.1"/>
    <property type="molecule type" value="Genomic_DNA"/>
</dbReference>
<keyword evidence="4" id="KW-1185">Reference proteome</keyword>
<feature type="compositionally biased region" description="Low complexity" evidence="1">
    <location>
        <begin position="205"/>
        <end position="220"/>
    </location>
</feature>
<protein>
    <recommendedName>
        <fullName evidence="2">BHLH domain-containing protein</fullName>
    </recommendedName>
</protein>
<feature type="compositionally biased region" description="Polar residues" evidence="1">
    <location>
        <begin position="113"/>
        <end position="136"/>
    </location>
</feature>
<feature type="compositionally biased region" description="Low complexity" evidence="1">
    <location>
        <begin position="165"/>
        <end position="176"/>
    </location>
</feature>
<proteinExistence type="predicted"/>
<dbReference type="InterPro" id="IPR011598">
    <property type="entry name" value="bHLH_dom"/>
</dbReference>
<evidence type="ECO:0000256" key="1">
    <source>
        <dbReference type="SAM" id="MobiDB-lite"/>
    </source>
</evidence>
<sequence>HFDQMQQHQADKRSMFVQENPNFHPGGVVPPTPNSVQMHSDPARYMHQLDAQTRAVVEQQYQMRKENMMNFTPLVSPAVTPHDARFQMPQDYTTVPGAYFSPLTSPALEGHNHTGNHTPQFHPSAPQSNSSNTTSPIEIDVDMLGESAMSQPTPNRKSNRKRPGTSDSTSSRTRQSPIVKARENKRKSTMSATISPNEVASLLDQAQRQQAQAQAHAQQHGALSVPESQSNSEGGSISPEPLSEAVMGPPPKPGSAIQSPAIQAQYDHSRGVAPATPASLMRIANGKIPGVHGQNMLMSPPAAAQEGLRRNGSSLEDLTLPEAAVSSRSSTGAATPRASAHPTPKLGPLNTSAVSTPIASPLTPSFPAAGQKRGSTAEPKSGRGKKRNSTSISEGRPPPPSNSSALISPALRPKISPSIKPLQPTSGPASTPGSVPPTPMTISEQTAHLLLASKSNYQHLVDGTNVNVPGLEYPESLSTGLTSKRTSHKIAEQGRRNRINVALAEMGRLLPAELRGAKSPVIGAMDGKSPDSSGGPKKANGVAAANAAGNANAGNSKAATVESAIVYIKLLQQQAEDRDAAMKEKEIEIERL</sequence>
<reference evidence="3" key="1">
    <citation type="journal article" date="2020" name="Stud. Mycol.">
        <title>101 Dothideomycetes genomes: a test case for predicting lifestyles and emergence of pathogens.</title>
        <authorList>
            <person name="Haridas S."/>
            <person name="Albert R."/>
            <person name="Binder M."/>
            <person name="Bloem J."/>
            <person name="Labutti K."/>
            <person name="Salamov A."/>
            <person name="Andreopoulos B."/>
            <person name="Baker S."/>
            <person name="Barry K."/>
            <person name="Bills G."/>
            <person name="Bluhm B."/>
            <person name="Cannon C."/>
            <person name="Castanera R."/>
            <person name="Culley D."/>
            <person name="Daum C."/>
            <person name="Ezra D."/>
            <person name="Gonzalez J."/>
            <person name="Henrissat B."/>
            <person name="Kuo A."/>
            <person name="Liang C."/>
            <person name="Lipzen A."/>
            <person name="Lutzoni F."/>
            <person name="Magnuson J."/>
            <person name="Mondo S."/>
            <person name="Nolan M."/>
            <person name="Ohm R."/>
            <person name="Pangilinan J."/>
            <person name="Park H.-J."/>
            <person name="Ramirez L."/>
            <person name="Alfaro M."/>
            <person name="Sun H."/>
            <person name="Tritt A."/>
            <person name="Yoshinaga Y."/>
            <person name="Zwiers L.-H."/>
            <person name="Turgeon B."/>
            <person name="Goodwin S."/>
            <person name="Spatafora J."/>
            <person name="Crous P."/>
            <person name="Grigoriev I."/>
        </authorList>
    </citation>
    <scope>NUCLEOTIDE SEQUENCE</scope>
    <source>
        <strain evidence="3">CBS 133067</strain>
    </source>
</reference>
<dbReference type="OrthoDB" id="5344169at2759"/>
<comment type="caution">
    <text evidence="3">The sequence shown here is derived from an EMBL/GenBank/DDBJ whole genome shotgun (WGS) entry which is preliminary data.</text>
</comment>